<proteinExistence type="predicted"/>
<feature type="compositionally biased region" description="Basic residues" evidence="1">
    <location>
        <begin position="28"/>
        <end position="50"/>
    </location>
</feature>
<keyword evidence="3" id="KW-1185">Reference proteome</keyword>
<evidence type="ECO:0000313" key="2">
    <source>
        <dbReference type="EMBL" id="CAD6218471.1"/>
    </source>
</evidence>
<dbReference type="AlphaFoldDB" id="A0A811N595"/>
<comment type="caution">
    <text evidence="2">The sequence shown here is derived from an EMBL/GenBank/DDBJ whole genome shotgun (WGS) entry which is preliminary data.</text>
</comment>
<accession>A0A811N595</accession>
<sequence>MTARLMEPHRLSLFVPIPIPNPGAARPAHGHAPRRRGQHKGRAPRRRGQHRGALPRGAASSGALSRRCRRRPYSRPALQATSPSVVARPYTAESFVPRACLPSACDLTGAFCVRRSVVAVAFAYSGALLSPEPLPAEDMGVQQSIQDVPVVLGRGTIVQVLKAPEVMST</sequence>
<evidence type="ECO:0000256" key="1">
    <source>
        <dbReference type="SAM" id="MobiDB-lite"/>
    </source>
</evidence>
<protein>
    <submittedName>
        <fullName evidence="2">Uncharacterized protein</fullName>
    </submittedName>
</protein>
<evidence type="ECO:0000313" key="3">
    <source>
        <dbReference type="Proteomes" id="UP000604825"/>
    </source>
</evidence>
<organism evidence="2 3">
    <name type="scientific">Miscanthus lutarioriparius</name>
    <dbReference type="NCBI Taxonomy" id="422564"/>
    <lineage>
        <taxon>Eukaryota</taxon>
        <taxon>Viridiplantae</taxon>
        <taxon>Streptophyta</taxon>
        <taxon>Embryophyta</taxon>
        <taxon>Tracheophyta</taxon>
        <taxon>Spermatophyta</taxon>
        <taxon>Magnoliopsida</taxon>
        <taxon>Liliopsida</taxon>
        <taxon>Poales</taxon>
        <taxon>Poaceae</taxon>
        <taxon>PACMAD clade</taxon>
        <taxon>Panicoideae</taxon>
        <taxon>Andropogonodae</taxon>
        <taxon>Andropogoneae</taxon>
        <taxon>Saccharinae</taxon>
        <taxon>Miscanthus</taxon>
    </lineage>
</organism>
<feature type="region of interest" description="Disordered" evidence="1">
    <location>
        <begin position="17"/>
        <end position="81"/>
    </location>
</feature>
<name>A0A811N595_9POAL</name>
<dbReference type="Proteomes" id="UP000604825">
    <property type="component" value="Unassembled WGS sequence"/>
</dbReference>
<gene>
    <name evidence="2" type="ORF">NCGR_LOCUS12345</name>
</gene>
<dbReference type="EMBL" id="CAJGYO010000003">
    <property type="protein sequence ID" value="CAD6218471.1"/>
    <property type="molecule type" value="Genomic_DNA"/>
</dbReference>
<reference evidence="2" key="1">
    <citation type="submission" date="2020-10" db="EMBL/GenBank/DDBJ databases">
        <authorList>
            <person name="Han B."/>
            <person name="Lu T."/>
            <person name="Zhao Q."/>
            <person name="Huang X."/>
            <person name="Zhao Y."/>
        </authorList>
    </citation>
    <scope>NUCLEOTIDE SEQUENCE</scope>
</reference>